<proteinExistence type="predicted"/>
<reference evidence="2" key="1">
    <citation type="submission" date="2016-06" db="EMBL/GenBank/DDBJ databases">
        <title>Parallel loss of symbiosis genes in relatives of nitrogen-fixing non-legume Parasponia.</title>
        <authorList>
            <person name="Van Velzen R."/>
            <person name="Holmer R."/>
            <person name="Bu F."/>
            <person name="Rutten L."/>
            <person name="Van Zeijl A."/>
            <person name="Liu W."/>
            <person name="Santuari L."/>
            <person name="Cao Q."/>
            <person name="Sharma T."/>
            <person name="Shen D."/>
            <person name="Roswanjaya Y."/>
            <person name="Wardhani T."/>
            <person name="Kalhor M.S."/>
            <person name="Jansen J."/>
            <person name="Van den Hoogen J."/>
            <person name="Gungor B."/>
            <person name="Hartog M."/>
            <person name="Hontelez J."/>
            <person name="Verver J."/>
            <person name="Yang W.-C."/>
            <person name="Schijlen E."/>
            <person name="Repin R."/>
            <person name="Schilthuizen M."/>
            <person name="Schranz E."/>
            <person name="Heidstra R."/>
            <person name="Miyata K."/>
            <person name="Fedorova E."/>
            <person name="Kohlen W."/>
            <person name="Bisseling T."/>
            <person name="Smit S."/>
            <person name="Geurts R."/>
        </authorList>
    </citation>
    <scope>NUCLEOTIDE SEQUENCE [LARGE SCALE GENOMIC DNA]</scope>
    <source>
        <strain evidence="2">cv. WU1-14</strain>
    </source>
</reference>
<evidence type="ECO:0000313" key="2">
    <source>
        <dbReference type="Proteomes" id="UP000237105"/>
    </source>
</evidence>
<dbReference type="Proteomes" id="UP000237105">
    <property type="component" value="Unassembled WGS sequence"/>
</dbReference>
<organism evidence="1 2">
    <name type="scientific">Parasponia andersonii</name>
    <name type="common">Sponia andersonii</name>
    <dbReference type="NCBI Taxonomy" id="3476"/>
    <lineage>
        <taxon>Eukaryota</taxon>
        <taxon>Viridiplantae</taxon>
        <taxon>Streptophyta</taxon>
        <taxon>Embryophyta</taxon>
        <taxon>Tracheophyta</taxon>
        <taxon>Spermatophyta</taxon>
        <taxon>Magnoliopsida</taxon>
        <taxon>eudicotyledons</taxon>
        <taxon>Gunneridae</taxon>
        <taxon>Pentapetalae</taxon>
        <taxon>rosids</taxon>
        <taxon>fabids</taxon>
        <taxon>Rosales</taxon>
        <taxon>Cannabaceae</taxon>
        <taxon>Parasponia</taxon>
    </lineage>
</organism>
<evidence type="ECO:0000313" key="1">
    <source>
        <dbReference type="EMBL" id="PON58990.1"/>
    </source>
</evidence>
<dbReference type="AlphaFoldDB" id="A0A2P5CD59"/>
<dbReference type="EMBL" id="JXTB01000144">
    <property type="protein sequence ID" value="PON58990.1"/>
    <property type="molecule type" value="Genomic_DNA"/>
</dbReference>
<name>A0A2P5CD59_PARAD</name>
<accession>A0A2P5CD59</accession>
<gene>
    <name evidence="1" type="ORF">PanWU01x14_163050</name>
</gene>
<comment type="caution">
    <text evidence="1">The sequence shown here is derived from an EMBL/GenBank/DDBJ whole genome shotgun (WGS) entry which is preliminary data.</text>
</comment>
<protein>
    <submittedName>
        <fullName evidence="1">Uncharacterized protein</fullName>
    </submittedName>
</protein>
<keyword evidence="2" id="KW-1185">Reference proteome</keyword>
<sequence>MKFFRRNGGTRTRNGDRLQLHLVAYQIAIHFFYFSN</sequence>